<sequence length="186" mass="20208">MSAFQSTQLSQNNSRSAAAACTPQRPLAEGGQKITLRRITARTVADICDLSETLTTEQRAMVADNAISIADAHFSESAWFRAIYVGEDPAGFIMLHNGYDYEDGLECHGVFLWRLMVAGPYQGSGVGRGAIEMIVESLKARGISELYAGCGQGPSSPAPFYEKLGFVPTGVFYGDDDDEIEIVLRW</sequence>
<comment type="caution">
    <text evidence="3">The sequence shown here is derived from an EMBL/GenBank/DDBJ whole genome shotgun (WGS) entry which is preliminary data.</text>
</comment>
<dbReference type="EMBL" id="BMNE01000007">
    <property type="protein sequence ID" value="GGN93945.1"/>
    <property type="molecule type" value="Genomic_DNA"/>
</dbReference>
<protein>
    <submittedName>
        <fullName evidence="3">N-acetyltransferase</fullName>
    </submittedName>
</protein>
<dbReference type="RefSeq" id="WP_189033497.1">
    <property type="nucleotide sequence ID" value="NZ_BMNE01000007.1"/>
</dbReference>
<gene>
    <name evidence="3" type="ORF">GCM10011610_56390</name>
</gene>
<accession>A0ABQ2KVM6</accession>
<name>A0ABQ2KVM6_9NOCA</name>
<evidence type="ECO:0000259" key="2">
    <source>
        <dbReference type="PROSITE" id="PS51186"/>
    </source>
</evidence>
<dbReference type="Proteomes" id="UP000658127">
    <property type="component" value="Unassembled WGS sequence"/>
</dbReference>
<evidence type="ECO:0000313" key="3">
    <source>
        <dbReference type="EMBL" id="GGN93945.1"/>
    </source>
</evidence>
<feature type="domain" description="N-acetyltransferase" evidence="2">
    <location>
        <begin position="34"/>
        <end position="186"/>
    </location>
</feature>
<feature type="compositionally biased region" description="Polar residues" evidence="1">
    <location>
        <begin position="1"/>
        <end position="16"/>
    </location>
</feature>
<reference evidence="4" key="1">
    <citation type="journal article" date="2019" name="Int. J. Syst. Evol. Microbiol.">
        <title>The Global Catalogue of Microorganisms (GCM) 10K type strain sequencing project: providing services to taxonomists for standard genome sequencing and annotation.</title>
        <authorList>
            <consortium name="The Broad Institute Genomics Platform"/>
            <consortium name="The Broad Institute Genome Sequencing Center for Infectious Disease"/>
            <person name="Wu L."/>
            <person name="Ma J."/>
        </authorList>
    </citation>
    <scope>NUCLEOTIDE SEQUENCE [LARGE SCALE GENOMIC DNA]</scope>
    <source>
        <strain evidence="4">CGMCC 4.7329</strain>
    </source>
</reference>
<feature type="region of interest" description="Disordered" evidence="1">
    <location>
        <begin position="1"/>
        <end position="24"/>
    </location>
</feature>
<dbReference type="Pfam" id="PF00583">
    <property type="entry name" value="Acetyltransf_1"/>
    <property type="match status" value="1"/>
</dbReference>
<dbReference type="CDD" id="cd04301">
    <property type="entry name" value="NAT_SF"/>
    <property type="match status" value="1"/>
</dbReference>
<keyword evidence="4" id="KW-1185">Reference proteome</keyword>
<dbReference type="InterPro" id="IPR000182">
    <property type="entry name" value="GNAT_dom"/>
</dbReference>
<dbReference type="SUPFAM" id="SSF55729">
    <property type="entry name" value="Acyl-CoA N-acyltransferases (Nat)"/>
    <property type="match status" value="1"/>
</dbReference>
<dbReference type="PROSITE" id="PS51186">
    <property type="entry name" value="GNAT"/>
    <property type="match status" value="1"/>
</dbReference>
<evidence type="ECO:0000313" key="4">
    <source>
        <dbReference type="Proteomes" id="UP000658127"/>
    </source>
</evidence>
<organism evidence="3 4">
    <name type="scientific">Nocardia rhizosphaerihabitans</name>
    <dbReference type="NCBI Taxonomy" id="1691570"/>
    <lineage>
        <taxon>Bacteria</taxon>
        <taxon>Bacillati</taxon>
        <taxon>Actinomycetota</taxon>
        <taxon>Actinomycetes</taxon>
        <taxon>Mycobacteriales</taxon>
        <taxon>Nocardiaceae</taxon>
        <taxon>Nocardia</taxon>
    </lineage>
</organism>
<proteinExistence type="predicted"/>
<dbReference type="Gene3D" id="3.40.630.30">
    <property type="match status" value="1"/>
</dbReference>
<evidence type="ECO:0000256" key="1">
    <source>
        <dbReference type="SAM" id="MobiDB-lite"/>
    </source>
</evidence>
<dbReference type="InterPro" id="IPR016181">
    <property type="entry name" value="Acyl_CoA_acyltransferase"/>
</dbReference>